<feature type="compositionally biased region" description="Low complexity" evidence="6">
    <location>
        <begin position="107"/>
        <end position="119"/>
    </location>
</feature>
<evidence type="ECO:0000256" key="3">
    <source>
        <dbReference type="ARBA" id="ARBA00023125"/>
    </source>
</evidence>
<evidence type="ECO:0000313" key="7">
    <source>
        <dbReference type="EMBL" id="KAG8388761.1"/>
    </source>
</evidence>
<sequence length="268" mass="29304">MSTLESIVEQATNFFPQLLVDQHELADHHQEENNGEIKVNVNVNSDGKWREEEKLGVVLKSMGGGGVGGGASSSGGNKCGEKYSSSVLKKRENQQDEERISKEESFRSQSSARTSRAAAVHNQSERTDKASMLDEVIEHLKLLQAQIRMMSNARSMMPQMVMPLGMQQQLQMSLLARMGIGMGMGMGMVDINNFARNVPHTLFPLIHGTAPIGGTTPSFLSPPFAMPPMIPPQTSLKANIDAANSTNTIFPNFNDAYKTLLAQVRDSI</sequence>
<dbReference type="GO" id="GO:0003677">
    <property type="term" value="F:DNA binding"/>
    <property type="evidence" value="ECO:0007669"/>
    <property type="project" value="UniProtKB-KW"/>
</dbReference>
<evidence type="ECO:0000256" key="6">
    <source>
        <dbReference type="SAM" id="MobiDB-lite"/>
    </source>
</evidence>
<organism evidence="7 8">
    <name type="scientific">Buddleja alternifolia</name>
    <dbReference type="NCBI Taxonomy" id="168488"/>
    <lineage>
        <taxon>Eukaryota</taxon>
        <taxon>Viridiplantae</taxon>
        <taxon>Streptophyta</taxon>
        <taxon>Embryophyta</taxon>
        <taxon>Tracheophyta</taxon>
        <taxon>Spermatophyta</taxon>
        <taxon>Magnoliopsida</taxon>
        <taxon>eudicotyledons</taxon>
        <taxon>Gunneridae</taxon>
        <taxon>Pentapetalae</taxon>
        <taxon>asterids</taxon>
        <taxon>lamiids</taxon>
        <taxon>Lamiales</taxon>
        <taxon>Scrophulariaceae</taxon>
        <taxon>Buddlejeae</taxon>
        <taxon>Buddleja</taxon>
    </lineage>
</organism>
<keyword evidence="2" id="KW-0805">Transcription regulation</keyword>
<evidence type="ECO:0000256" key="4">
    <source>
        <dbReference type="ARBA" id="ARBA00023163"/>
    </source>
</evidence>
<keyword evidence="5" id="KW-0539">Nucleus</keyword>
<dbReference type="InterPro" id="IPR036638">
    <property type="entry name" value="HLH_DNA-bd_sf"/>
</dbReference>
<dbReference type="PANTHER" id="PTHR45855">
    <property type="entry name" value="TRANSCRIPTION FACTOR PIF1-RELATED"/>
    <property type="match status" value="1"/>
</dbReference>
<gene>
    <name evidence="7" type="ORF">BUALT_Bualt02G0158900</name>
</gene>
<dbReference type="GO" id="GO:0005634">
    <property type="term" value="C:nucleus"/>
    <property type="evidence" value="ECO:0007669"/>
    <property type="project" value="UniProtKB-SubCell"/>
</dbReference>
<dbReference type="AlphaFoldDB" id="A0AAV6Y0M2"/>
<reference evidence="7" key="1">
    <citation type="submission" date="2019-10" db="EMBL/GenBank/DDBJ databases">
        <authorList>
            <person name="Zhang R."/>
            <person name="Pan Y."/>
            <person name="Wang J."/>
            <person name="Ma R."/>
            <person name="Yu S."/>
        </authorList>
    </citation>
    <scope>NUCLEOTIDE SEQUENCE</scope>
    <source>
        <strain evidence="7">LA-IB0</strain>
        <tissue evidence="7">Leaf</tissue>
    </source>
</reference>
<comment type="subcellular location">
    <subcellularLocation>
        <location evidence="1">Nucleus</location>
    </subcellularLocation>
</comment>
<evidence type="ECO:0000256" key="5">
    <source>
        <dbReference type="ARBA" id="ARBA00023242"/>
    </source>
</evidence>
<dbReference type="EMBL" id="WHWC01000002">
    <property type="protein sequence ID" value="KAG8388761.1"/>
    <property type="molecule type" value="Genomic_DNA"/>
</dbReference>
<accession>A0AAV6Y0M2</accession>
<dbReference type="SUPFAM" id="SSF47459">
    <property type="entry name" value="HLH, helix-loop-helix DNA-binding domain"/>
    <property type="match status" value="1"/>
</dbReference>
<keyword evidence="4" id="KW-0804">Transcription</keyword>
<dbReference type="PANTHER" id="PTHR45855:SF12">
    <property type="entry name" value="TRANSCRIPTION FACTOR PIF7-LIKE ISOFORM X1"/>
    <property type="match status" value="1"/>
</dbReference>
<evidence type="ECO:0000256" key="1">
    <source>
        <dbReference type="ARBA" id="ARBA00004123"/>
    </source>
</evidence>
<dbReference type="GO" id="GO:0046983">
    <property type="term" value="F:protein dimerization activity"/>
    <property type="evidence" value="ECO:0007669"/>
    <property type="project" value="InterPro"/>
</dbReference>
<evidence type="ECO:0000256" key="2">
    <source>
        <dbReference type="ARBA" id="ARBA00023015"/>
    </source>
</evidence>
<comment type="caution">
    <text evidence="7">The sequence shown here is derived from an EMBL/GenBank/DDBJ whole genome shotgun (WGS) entry which is preliminary data.</text>
</comment>
<keyword evidence="8" id="KW-1185">Reference proteome</keyword>
<dbReference type="Proteomes" id="UP000826271">
    <property type="component" value="Unassembled WGS sequence"/>
</dbReference>
<evidence type="ECO:0000313" key="8">
    <source>
        <dbReference type="Proteomes" id="UP000826271"/>
    </source>
</evidence>
<proteinExistence type="predicted"/>
<name>A0AAV6Y0M2_9LAMI</name>
<dbReference type="InterPro" id="IPR031066">
    <property type="entry name" value="bHLH_ALC-like_plant"/>
</dbReference>
<feature type="compositionally biased region" description="Basic and acidic residues" evidence="6">
    <location>
        <begin position="89"/>
        <end position="106"/>
    </location>
</feature>
<keyword evidence="3" id="KW-0238">DNA-binding</keyword>
<feature type="region of interest" description="Disordered" evidence="6">
    <location>
        <begin position="62"/>
        <end position="127"/>
    </location>
</feature>
<protein>
    <submittedName>
        <fullName evidence="7">Uncharacterized protein</fullName>
    </submittedName>
</protein>
<feature type="compositionally biased region" description="Gly residues" evidence="6">
    <location>
        <begin position="62"/>
        <end position="73"/>
    </location>
</feature>